<dbReference type="Proteomes" id="UP000502823">
    <property type="component" value="Unassembled WGS sequence"/>
</dbReference>
<dbReference type="EMBL" id="BLKM01010615">
    <property type="protein sequence ID" value="GFG30793.1"/>
    <property type="molecule type" value="Genomic_DNA"/>
</dbReference>
<dbReference type="AlphaFoldDB" id="A0A6L2PE16"/>
<dbReference type="InParanoid" id="A0A6L2PE16"/>
<organism evidence="2 3">
    <name type="scientific">Coptotermes formosanus</name>
    <name type="common">Formosan subterranean termite</name>
    <dbReference type="NCBI Taxonomy" id="36987"/>
    <lineage>
        <taxon>Eukaryota</taxon>
        <taxon>Metazoa</taxon>
        <taxon>Ecdysozoa</taxon>
        <taxon>Arthropoda</taxon>
        <taxon>Hexapoda</taxon>
        <taxon>Insecta</taxon>
        <taxon>Pterygota</taxon>
        <taxon>Neoptera</taxon>
        <taxon>Polyneoptera</taxon>
        <taxon>Dictyoptera</taxon>
        <taxon>Blattodea</taxon>
        <taxon>Blattoidea</taxon>
        <taxon>Termitoidae</taxon>
        <taxon>Rhinotermitidae</taxon>
        <taxon>Coptotermes</taxon>
    </lineage>
</organism>
<evidence type="ECO:0000259" key="1">
    <source>
        <dbReference type="PROSITE" id="PS50878"/>
    </source>
</evidence>
<comment type="caution">
    <text evidence="2">The sequence shown here is derived from an EMBL/GenBank/DDBJ whole genome shotgun (WGS) entry which is preliminary data.</text>
</comment>
<dbReference type="PANTHER" id="PTHR33332">
    <property type="entry name" value="REVERSE TRANSCRIPTASE DOMAIN-CONTAINING PROTEIN"/>
    <property type="match status" value="1"/>
</dbReference>
<proteinExistence type="predicted"/>
<sequence length="361" mass="41383">MVDGNCWIGKFDMARDGIHLNTRGAQNLGTFLGAPNEVENYRSVSLVSTFSKILEKTVCIRLINFLEKHNIFTESQHGFRKGKSTNAALMNFLEGVYKALDNKEICASLFLDLSKASNTGNHNILLQKLDTYGIRGIPQQWFASYLKNTRQLVVIDHFDETSNEIQQKQGDKKIIQSGVPQGSVLGLLLFLIYMNQIDTSINNDIGVKITLFVDDTSILITGKDMQDLTLNLDKTIKSILPWFENNRLIINIHKSLALGFHHKLNKCIVFPDIISKDRQITYATETKFLAIWLDHNLNWDLHTKKLVIKLSQHCYVIKTINSFVNKNIVKIMYFAYMHSFLKYGTLFWGDARNLQKVFKKD</sequence>
<feature type="domain" description="Reverse transcriptase" evidence="1">
    <location>
        <begin position="15"/>
        <end position="297"/>
    </location>
</feature>
<protein>
    <recommendedName>
        <fullName evidence="1">Reverse transcriptase domain-containing protein</fullName>
    </recommendedName>
</protein>
<dbReference type="Pfam" id="PF00078">
    <property type="entry name" value="RVT_1"/>
    <property type="match status" value="1"/>
</dbReference>
<evidence type="ECO:0000313" key="2">
    <source>
        <dbReference type="EMBL" id="GFG30793.1"/>
    </source>
</evidence>
<dbReference type="InterPro" id="IPR000477">
    <property type="entry name" value="RT_dom"/>
</dbReference>
<dbReference type="OrthoDB" id="445826at2759"/>
<gene>
    <name evidence="2" type="ORF">Cfor_00177</name>
</gene>
<dbReference type="PROSITE" id="PS50878">
    <property type="entry name" value="RT_POL"/>
    <property type="match status" value="1"/>
</dbReference>
<keyword evidence="3" id="KW-1185">Reference proteome</keyword>
<reference evidence="3" key="1">
    <citation type="submission" date="2020-01" db="EMBL/GenBank/DDBJ databases">
        <title>Draft genome sequence of the Termite Coptotermes fromosanus.</title>
        <authorList>
            <person name="Itakura S."/>
            <person name="Yosikawa Y."/>
            <person name="Umezawa K."/>
        </authorList>
    </citation>
    <scope>NUCLEOTIDE SEQUENCE [LARGE SCALE GENOMIC DNA]</scope>
</reference>
<accession>A0A6L2PE16</accession>
<name>A0A6L2PE16_COPFO</name>
<evidence type="ECO:0000313" key="3">
    <source>
        <dbReference type="Proteomes" id="UP000502823"/>
    </source>
</evidence>
<dbReference type="CDD" id="cd01650">
    <property type="entry name" value="RT_nLTR_like"/>
    <property type="match status" value="1"/>
</dbReference>